<dbReference type="PANTHER" id="PTHR43466:SF1">
    <property type="entry name" value="2-OXO-4-HYDROXY-4-CARBOXY-5-UREIDOIMIDAZOLINE DECARBOXYLASE-RELATED"/>
    <property type="match status" value="1"/>
</dbReference>
<evidence type="ECO:0000256" key="5">
    <source>
        <dbReference type="ARBA" id="ARBA00022793"/>
    </source>
</evidence>
<dbReference type="RefSeq" id="WP_243754034.1">
    <property type="nucleotide sequence ID" value="NZ_SNXZ01000002.1"/>
</dbReference>
<dbReference type="GO" id="GO:0006144">
    <property type="term" value="P:purine nucleobase metabolic process"/>
    <property type="evidence" value="ECO:0007669"/>
    <property type="project" value="UniProtKB-KW"/>
</dbReference>
<dbReference type="Pfam" id="PF09349">
    <property type="entry name" value="OHCU_decarbox"/>
    <property type="match status" value="1"/>
</dbReference>
<organism evidence="9 10">
    <name type="scientific">Labedaea rhizosphaerae</name>
    <dbReference type="NCBI Taxonomy" id="598644"/>
    <lineage>
        <taxon>Bacteria</taxon>
        <taxon>Bacillati</taxon>
        <taxon>Actinomycetota</taxon>
        <taxon>Actinomycetes</taxon>
        <taxon>Pseudonocardiales</taxon>
        <taxon>Pseudonocardiaceae</taxon>
        <taxon>Labedaea</taxon>
    </lineage>
</organism>
<dbReference type="InterPro" id="IPR036778">
    <property type="entry name" value="OHCU_decarboxylase_sf"/>
</dbReference>
<name>A0A4R6SGB4_LABRH</name>
<comment type="caution">
    <text evidence="9">The sequence shown here is derived from an EMBL/GenBank/DDBJ whole genome shotgun (WGS) entry which is preliminary data.</text>
</comment>
<evidence type="ECO:0000256" key="1">
    <source>
        <dbReference type="ARBA" id="ARBA00001163"/>
    </source>
</evidence>
<proteinExistence type="predicted"/>
<evidence type="ECO:0000256" key="3">
    <source>
        <dbReference type="ARBA" id="ARBA00012257"/>
    </source>
</evidence>
<evidence type="ECO:0000313" key="9">
    <source>
        <dbReference type="EMBL" id="TDQ01062.1"/>
    </source>
</evidence>
<dbReference type="InterPro" id="IPR017595">
    <property type="entry name" value="OHCU_decarboxylase-2"/>
</dbReference>
<dbReference type="GO" id="GO:0019628">
    <property type="term" value="P:urate catabolic process"/>
    <property type="evidence" value="ECO:0007669"/>
    <property type="project" value="TreeGrafter"/>
</dbReference>
<dbReference type="Gene3D" id="1.10.3330.10">
    <property type="entry name" value="Oxo-4-hydroxy-4-carboxy-5-ureidoimidazoline decarboxylase"/>
    <property type="match status" value="1"/>
</dbReference>
<reference evidence="9 10" key="1">
    <citation type="submission" date="2019-03" db="EMBL/GenBank/DDBJ databases">
        <title>Genomic Encyclopedia of Type Strains, Phase IV (KMG-IV): sequencing the most valuable type-strain genomes for metagenomic binning, comparative biology and taxonomic classification.</title>
        <authorList>
            <person name="Goeker M."/>
        </authorList>
    </citation>
    <scope>NUCLEOTIDE SEQUENCE [LARGE SCALE GENOMIC DNA]</scope>
    <source>
        <strain evidence="9 10">DSM 45361</strain>
    </source>
</reference>
<dbReference type="AlphaFoldDB" id="A0A4R6SGB4"/>
<evidence type="ECO:0000256" key="7">
    <source>
        <dbReference type="SAM" id="MobiDB-lite"/>
    </source>
</evidence>
<feature type="region of interest" description="Disordered" evidence="7">
    <location>
        <begin position="76"/>
        <end position="104"/>
    </location>
</feature>
<evidence type="ECO:0000313" key="10">
    <source>
        <dbReference type="Proteomes" id="UP000295444"/>
    </source>
</evidence>
<accession>A0A4R6SGB4</accession>
<dbReference type="PANTHER" id="PTHR43466">
    <property type="entry name" value="2-OXO-4-HYDROXY-4-CARBOXY-5-UREIDOIMIDAZOLINE DECARBOXYLASE-RELATED"/>
    <property type="match status" value="1"/>
</dbReference>
<dbReference type="GO" id="GO:0051997">
    <property type="term" value="F:2-oxo-4-hydroxy-4-carboxy-5-ureidoimidazoline decarboxylase activity"/>
    <property type="evidence" value="ECO:0007669"/>
    <property type="project" value="UniProtKB-EC"/>
</dbReference>
<evidence type="ECO:0000256" key="4">
    <source>
        <dbReference type="ARBA" id="ARBA00022631"/>
    </source>
</evidence>
<dbReference type="SUPFAM" id="SSF158694">
    <property type="entry name" value="UraD-Like"/>
    <property type="match status" value="1"/>
</dbReference>
<dbReference type="Proteomes" id="UP000295444">
    <property type="component" value="Unassembled WGS sequence"/>
</dbReference>
<dbReference type="NCBIfam" id="NF010372">
    <property type="entry name" value="PRK13798.1"/>
    <property type="match status" value="1"/>
</dbReference>
<feature type="domain" description="Oxo-4-hydroxy-4-carboxy-5-ureidoimidazoline decarboxylase" evidence="8">
    <location>
        <begin position="12"/>
        <end position="164"/>
    </location>
</feature>
<dbReference type="InterPro" id="IPR018020">
    <property type="entry name" value="OHCU_decarboxylase"/>
</dbReference>
<dbReference type="EC" id="4.1.1.97" evidence="3"/>
<feature type="compositionally biased region" description="Low complexity" evidence="7">
    <location>
        <begin position="92"/>
        <end position="104"/>
    </location>
</feature>
<sequence>MADTPITLTQLNQATAADAAEWLRPCCASRRWLDEIIRLRPYGNRSELRAHSDTVLAALPWEDVREAIDAHPRIGERAGGADTESAWSRAEQSSAATQDQQTQADLVDRNRRYEERFGHVFLICATGLSAKDILDALDQRLANSPEDERVVVRDELTRIVALRIDKLVIT</sequence>
<evidence type="ECO:0000259" key="8">
    <source>
        <dbReference type="Pfam" id="PF09349"/>
    </source>
</evidence>
<evidence type="ECO:0000256" key="6">
    <source>
        <dbReference type="ARBA" id="ARBA00023239"/>
    </source>
</evidence>
<protein>
    <recommendedName>
        <fullName evidence="3">2-oxo-4-hydroxy-4-carboxy-5-ureidoimidazoline decarboxylase</fullName>
        <ecNumber evidence="3">4.1.1.97</ecNumber>
    </recommendedName>
</protein>
<evidence type="ECO:0000256" key="2">
    <source>
        <dbReference type="ARBA" id="ARBA00004754"/>
    </source>
</evidence>
<comment type="pathway">
    <text evidence="2">Purine metabolism; urate degradation; (S)-allantoin from urate: step 3/3.</text>
</comment>
<dbReference type="NCBIfam" id="TIGR03180">
    <property type="entry name" value="UraD_2"/>
    <property type="match status" value="1"/>
</dbReference>
<comment type="catalytic activity">
    <reaction evidence="1">
        <text>5-hydroxy-2-oxo-4-ureido-2,5-dihydro-1H-imidazole-5-carboxylate + H(+) = (S)-allantoin + CO2</text>
        <dbReference type="Rhea" id="RHEA:26301"/>
        <dbReference type="ChEBI" id="CHEBI:15378"/>
        <dbReference type="ChEBI" id="CHEBI:15678"/>
        <dbReference type="ChEBI" id="CHEBI:16526"/>
        <dbReference type="ChEBI" id="CHEBI:58639"/>
        <dbReference type="EC" id="4.1.1.97"/>
    </reaction>
</comment>
<keyword evidence="4" id="KW-0659">Purine metabolism</keyword>
<keyword evidence="5" id="KW-0210">Decarboxylase</keyword>
<gene>
    <name evidence="9" type="ORF">EV186_102929</name>
</gene>
<keyword evidence="6" id="KW-0456">Lyase</keyword>
<keyword evidence="10" id="KW-1185">Reference proteome</keyword>
<dbReference type="EMBL" id="SNXZ01000002">
    <property type="protein sequence ID" value="TDQ01062.1"/>
    <property type="molecule type" value="Genomic_DNA"/>
</dbReference>